<dbReference type="InterPro" id="IPR001647">
    <property type="entry name" value="HTH_TetR"/>
</dbReference>
<dbReference type="SUPFAM" id="SSF46689">
    <property type="entry name" value="Homeodomain-like"/>
    <property type="match status" value="1"/>
</dbReference>
<dbReference type="Pfam" id="PF02909">
    <property type="entry name" value="TetR_C_1"/>
    <property type="match status" value="1"/>
</dbReference>
<protein>
    <submittedName>
        <fullName evidence="6">TetR/AcrR family transcriptional regulator C-terminal domain-containing protein</fullName>
    </submittedName>
</protein>
<evidence type="ECO:0000256" key="1">
    <source>
        <dbReference type="ARBA" id="ARBA00023015"/>
    </source>
</evidence>
<feature type="DNA-binding region" description="H-T-H motif" evidence="4">
    <location>
        <begin position="36"/>
        <end position="55"/>
    </location>
</feature>
<reference evidence="6 7" key="1">
    <citation type="submission" date="2020-07" db="EMBL/GenBank/DDBJ databases">
        <authorList>
            <person name="Zhuang K."/>
            <person name="Ran Y."/>
        </authorList>
    </citation>
    <scope>NUCLEOTIDE SEQUENCE [LARGE SCALE GENOMIC DNA]</scope>
    <source>
        <strain evidence="6 7">WCH-YHL-001</strain>
    </source>
</reference>
<dbReference type="KEGG" id="nhu:H0264_33665"/>
<evidence type="ECO:0000313" key="6">
    <source>
        <dbReference type="EMBL" id="QLY34867.1"/>
    </source>
</evidence>
<accession>A0A7D6ZNG7</accession>
<proteinExistence type="predicted"/>
<dbReference type="GO" id="GO:0003677">
    <property type="term" value="F:DNA binding"/>
    <property type="evidence" value="ECO:0007669"/>
    <property type="project" value="UniProtKB-UniRule"/>
</dbReference>
<dbReference type="InterPro" id="IPR004111">
    <property type="entry name" value="Repressor_TetR_C"/>
</dbReference>
<gene>
    <name evidence="6" type="ORF">H0264_33665</name>
</gene>
<name>A0A7D6ZNG7_9NOCA</name>
<evidence type="ECO:0000259" key="5">
    <source>
        <dbReference type="PROSITE" id="PS50977"/>
    </source>
</evidence>
<evidence type="ECO:0000313" key="7">
    <source>
        <dbReference type="Proteomes" id="UP000515512"/>
    </source>
</evidence>
<keyword evidence="2 4" id="KW-0238">DNA-binding</keyword>
<keyword evidence="3" id="KW-0804">Transcription</keyword>
<organism evidence="6 7">
    <name type="scientific">Nocardia huaxiensis</name>
    <dbReference type="NCBI Taxonomy" id="2755382"/>
    <lineage>
        <taxon>Bacteria</taxon>
        <taxon>Bacillati</taxon>
        <taxon>Actinomycetota</taxon>
        <taxon>Actinomycetes</taxon>
        <taxon>Mycobacteriales</taxon>
        <taxon>Nocardiaceae</taxon>
        <taxon>Nocardia</taxon>
    </lineage>
</organism>
<dbReference type="SUPFAM" id="SSF48498">
    <property type="entry name" value="Tetracyclin repressor-like, C-terminal domain"/>
    <property type="match status" value="1"/>
</dbReference>
<dbReference type="PROSITE" id="PS50977">
    <property type="entry name" value="HTH_TETR_2"/>
    <property type="match status" value="1"/>
</dbReference>
<dbReference type="InterPro" id="IPR009057">
    <property type="entry name" value="Homeodomain-like_sf"/>
</dbReference>
<evidence type="ECO:0000256" key="2">
    <source>
        <dbReference type="ARBA" id="ARBA00023125"/>
    </source>
</evidence>
<evidence type="ECO:0000256" key="4">
    <source>
        <dbReference type="PROSITE-ProRule" id="PRU00335"/>
    </source>
</evidence>
<feature type="domain" description="HTH tetR-type" evidence="5">
    <location>
        <begin position="13"/>
        <end position="73"/>
    </location>
</feature>
<dbReference type="Proteomes" id="UP000515512">
    <property type="component" value="Chromosome"/>
</dbReference>
<dbReference type="InterPro" id="IPR036271">
    <property type="entry name" value="Tet_transcr_reg_TetR-rel_C_sf"/>
</dbReference>
<dbReference type="Gene3D" id="1.10.357.10">
    <property type="entry name" value="Tetracycline Repressor, domain 2"/>
    <property type="match status" value="1"/>
</dbReference>
<dbReference type="GO" id="GO:0045892">
    <property type="term" value="P:negative regulation of DNA-templated transcription"/>
    <property type="evidence" value="ECO:0007669"/>
    <property type="project" value="InterPro"/>
</dbReference>
<keyword evidence="1" id="KW-0805">Transcription regulation</keyword>
<dbReference type="Gene3D" id="1.10.10.60">
    <property type="entry name" value="Homeodomain-like"/>
    <property type="match status" value="1"/>
</dbReference>
<dbReference type="EMBL" id="CP059399">
    <property type="protein sequence ID" value="QLY34867.1"/>
    <property type="molecule type" value="Genomic_DNA"/>
</dbReference>
<keyword evidence="7" id="KW-1185">Reference proteome</keyword>
<sequence length="233" mass="25907">MWTRPRQRRERPALTLGRIVTEAILLMDAEGIEALSMRALGLRLQAGATSVYRHVASREELIELAVDEVYREIEVPYCLDPEGWRDAVAASAQSMRAMILRHRWVSAALPSVGLLYLGPNVLRFKESLIQAFDIAGYPRAETDSALAAVIGYVVGMGVGEAAWLGKVAQSGRGEREWTAELWPHLDRLAHEHPRLAESIAARAEVAPEAIRDAKFEYGLERILDGLQLRLTAN</sequence>
<dbReference type="AlphaFoldDB" id="A0A7D6ZNG7"/>
<evidence type="ECO:0000256" key="3">
    <source>
        <dbReference type="ARBA" id="ARBA00023163"/>
    </source>
</evidence>